<dbReference type="AlphaFoldDB" id="A0A2P2PEL1"/>
<organism evidence="1">
    <name type="scientific">Rhizophora mucronata</name>
    <name type="common">Asiatic mangrove</name>
    <dbReference type="NCBI Taxonomy" id="61149"/>
    <lineage>
        <taxon>Eukaryota</taxon>
        <taxon>Viridiplantae</taxon>
        <taxon>Streptophyta</taxon>
        <taxon>Embryophyta</taxon>
        <taxon>Tracheophyta</taxon>
        <taxon>Spermatophyta</taxon>
        <taxon>Magnoliopsida</taxon>
        <taxon>eudicotyledons</taxon>
        <taxon>Gunneridae</taxon>
        <taxon>Pentapetalae</taxon>
        <taxon>rosids</taxon>
        <taxon>fabids</taxon>
        <taxon>Malpighiales</taxon>
        <taxon>Rhizophoraceae</taxon>
        <taxon>Rhizophora</taxon>
    </lineage>
</organism>
<reference evidence="1" key="1">
    <citation type="submission" date="2018-02" db="EMBL/GenBank/DDBJ databases">
        <title>Rhizophora mucronata_Transcriptome.</title>
        <authorList>
            <person name="Meera S.P."/>
            <person name="Sreeshan A."/>
            <person name="Augustine A."/>
        </authorList>
    </citation>
    <scope>NUCLEOTIDE SEQUENCE</scope>
    <source>
        <tissue evidence="1">Leaf</tissue>
    </source>
</reference>
<evidence type="ECO:0000313" key="1">
    <source>
        <dbReference type="EMBL" id="MBX53166.1"/>
    </source>
</evidence>
<name>A0A2P2PEL1_RHIMU</name>
<sequence>MFHENPWGIRKMIMYICYD</sequence>
<proteinExistence type="predicted"/>
<protein>
    <submittedName>
        <fullName evidence="1">Uncharacterized protein</fullName>
    </submittedName>
</protein>
<accession>A0A2P2PEL1</accession>
<dbReference type="EMBL" id="GGEC01072682">
    <property type="protein sequence ID" value="MBX53166.1"/>
    <property type="molecule type" value="Transcribed_RNA"/>
</dbReference>